<protein>
    <recommendedName>
        <fullName evidence="1">Carrier domain-containing protein</fullName>
    </recommendedName>
</protein>
<dbReference type="InterPro" id="IPR009081">
    <property type="entry name" value="PP-bd_ACP"/>
</dbReference>
<proteinExistence type="predicted"/>
<keyword evidence="3" id="KW-1185">Reference proteome</keyword>
<dbReference type="SUPFAM" id="SSF47336">
    <property type="entry name" value="ACP-like"/>
    <property type="match status" value="1"/>
</dbReference>
<dbReference type="InterPro" id="IPR036736">
    <property type="entry name" value="ACP-like_sf"/>
</dbReference>
<evidence type="ECO:0000313" key="3">
    <source>
        <dbReference type="Proteomes" id="UP000821866"/>
    </source>
</evidence>
<dbReference type="EMBL" id="JABSTU010000687">
    <property type="protein sequence ID" value="KAH7987794.1"/>
    <property type="molecule type" value="Genomic_DNA"/>
</dbReference>
<reference evidence="2" key="2">
    <citation type="submission" date="2021-09" db="EMBL/GenBank/DDBJ databases">
        <authorList>
            <person name="Jia N."/>
            <person name="Wang J."/>
            <person name="Shi W."/>
            <person name="Du L."/>
            <person name="Sun Y."/>
            <person name="Zhan W."/>
            <person name="Jiang J."/>
            <person name="Wang Q."/>
            <person name="Zhang B."/>
            <person name="Ji P."/>
            <person name="Sakyi L.B."/>
            <person name="Cui X."/>
            <person name="Yuan T."/>
            <person name="Jiang B."/>
            <person name="Yang W."/>
            <person name="Lam T.T.-Y."/>
            <person name="Chang Q."/>
            <person name="Ding S."/>
            <person name="Wang X."/>
            <person name="Zhu J."/>
            <person name="Ruan X."/>
            <person name="Zhao L."/>
            <person name="Wei J."/>
            <person name="Que T."/>
            <person name="Du C."/>
            <person name="Cheng J."/>
            <person name="Dai P."/>
            <person name="Han X."/>
            <person name="Huang E."/>
            <person name="Gao Y."/>
            <person name="Liu J."/>
            <person name="Shao H."/>
            <person name="Ye R."/>
            <person name="Li L."/>
            <person name="Wei W."/>
            <person name="Wang X."/>
            <person name="Wang C."/>
            <person name="Huo Q."/>
            <person name="Li W."/>
            <person name="Guo W."/>
            <person name="Chen H."/>
            <person name="Chen S."/>
            <person name="Zhou L."/>
            <person name="Zhou L."/>
            <person name="Ni X."/>
            <person name="Tian J."/>
            <person name="Zhou Y."/>
            <person name="Sheng Y."/>
            <person name="Liu T."/>
            <person name="Pan Y."/>
            <person name="Xia L."/>
            <person name="Li J."/>
            <person name="Zhao F."/>
            <person name="Cao W."/>
        </authorList>
    </citation>
    <scope>NUCLEOTIDE SEQUENCE</scope>
    <source>
        <strain evidence="2">Rmic-2018</strain>
        <tissue evidence="2">Larvae</tissue>
    </source>
</reference>
<feature type="domain" description="Carrier" evidence="1">
    <location>
        <begin position="2"/>
        <end position="30"/>
    </location>
</feature>
<evidence type="ECO:0000259" key="1">
    <source>
        <dbReference type="Pfam" id="PF00550"/>
    </source>
</evidence>
<name>A0A9J6D2U0_RHIMP</name>
<dbReference type="Proteomes" id="UP000821866">
    <property type="component" value="Unassembled WGS sequence"/>
</dbReference>
<evidence type="ECO:0000313" key="2">
    <source>
        <dbReference type="EMBL" id="KAH7987794.1"/>
    </source>
</evidence>
<organism evidence="2 3">
    <name type="scientific">Rhipicephalus microplus</name>
    <name type="common">Cattle tick</name>
    <name type="synonym">Boophilus microplus</name>
    <dbReference type="NCBI Taxonomy" id="6941"/>
    <lineage>
        <taxon>Eukaryota</taxon>
        <taxon>Metazoa</taxon>
        <taxon>Ecdysozoa</taxon>
        <taxon>Arthropoda</taxon>
        <taxon>Chelicerata</taxon>
        <taxon>Arachnida</taxon>
        <taxon>Acari</taxon>
        <taxon>Parasitiformes</taxon>
        <taxon>Ixodida</taxon>
        <taxon>Ixodoidea</taxon>
        <taxon>Ixodidae</taxon>
        <taxon>Rhipicephalinae</taxon>
        <taxon>Rhipicephalus</taxon>
        <taxon>Boophilus</taxon>
    </lineage>
</organism>
<reference evidence="2" key="1">
    <citation type="journal article" date="2020" name="Cell">
        <title>Large-Scale Comparative Analyses of Tick Genomes Elucidate Their Genetic Diversity and Vector Capacities.</title>
        <authorList>
            <consortium name="Tick Genome and Microbiome Consortium (TIGMIC)"/>
            <person name="Jia N."/>
            <person name="Wang J."/>
            <person name="Shi W."/>
            <person name="Du L."/>
            <person name="Sun Y."/>
            <person name="Zhan W."/>
            <person name="Jiang J.F."/>
            <person name="Wang Q."/>
            <person name="Zhang B."/>
            <person name="Ji P."/>
            <person name="Bell-Sakyi L."/>
            <person name="Cui X.M."/>
            <person name="Yuan T.T."/>
            <person name="Jiang B.G."/>
            <person name="Yang W.F."/>
            <person name="Lam T.T."/>
            <person name="Chang Q.C."/>
            <person name="Ding S.J."/>
            <person name="Wang X.J."/>
            <person name="Zhu J.G."/>
            <person name="Ruan X.D."/>
            <person name="Zhao L."/>
            <person name="Wei J.T."/>
            <person name="Ye R.Z."/>
            <person name="Que T.C."/>
            <person name="Du C.H."/>
            <person name="Zhou Y.H."/>
            <person name="Cheng J.X."/>
            <person name="Dai P.F."/>
            <person name="Guo W.B."/>
            <person name="Han X.H."/>
            <person name="Huang E.J."/>
            <person name="Li L.F."/>
            <person name="Wei W."/>
            <person name="Gao Y.C."/>
            <person name="Liu J.Z."/>
            <person name="Shao H.Z."/>
            <person name="Wang X."/>
            <person name="Wang C.C."/>
            <person name="Yang T.C."/>
            <person name="Huo Q.B."/>
            <person name="Li W."/>
            <person name="Chen H.Y."/>
            <person name="Chen S.E."/>
            <person name="Zhou L.G."/>
            <person name="Ni X.B."/>
            <person name="Tian J.H."/>
            <person name="Sheng Y."/>
            <person name="Liu T."/>
            <person name="Pan Y.S."/>
            <person name="Xia L.Y."/>
            <person name="Li J."/>
            <person name="Zhao F."/>
            <person name="Cao W.C."/>
        </authorList>
    </citation>
    <scope>NUCLEOTIDE SEQUENCE</scope>
    <source>
        <strain evidence="2">Rmic-2018</strain>
    </source>
</reference>
<comment type="caution">
    <text evidence="2">The sequence shown here is derived from an EMBL/GenBank/DDBJ whole genome shotgun (WGS) entry which is preliminary data.</text>
</comment>
<gene>
    <name evidence="2" type="ORF">HPB51_026532</name>
</gene>
<accession>A0A9J6D2U0</accession>
<sequence length="66" mass="7449">MSPTVTLAELGIDSLMSVEMKQLLERDFEVLGLLREYPVACTVFAWLARDVVVTSSAWPNEGRHRL</sequence>
<dbReference type="Pfam" id="PF00550">
    <property type="entry name" value="PP-binding"/>
    <property type="match status" value="1"/>
</dbReference>
<dbReference type="AlphaFoldDB" id="A0A9J6D2U0"/>
<dbReference type="Gene3D" id="1.10.1200.10">
    <property type="entry name" value="ACP-like"/>
    <property type="match status" value="1"/>
</dbReference>